<evidence type="ECO:0000313" key="2">
    <source>
        <dbReference type="Proteomes" id="UP000316921"/>
    </source>
</evidence>
<proteinExistence type="predicted"/>
<accession>A0A518BE90</accession>
<sequence>MTSNAPDLKRLASQLEMYFPDLGARVDRGGLSLRHGSQTVRIPAADVGRWSKAERAVRREEGRSYVDLRSGEVFAVEPGLVLLVQVDLTEARLTPYQCAVLAAVVECRDSGWFEESLDRSQVELIEALRLETGIALTAVAASNLLAALRALKILGQHGLDRAQVVEAIVRDFRLAGVGRAARYPWPRGGLRPILAPDLAARVVDGVSKVLMDESGAIVEPPDYLVAREDEGAIEALLGKPAGTTESGPMVELRVATRVPLNVLAPRRGRLSSLLGLAEGARRDSPVAREAALEGIEGWRKRWRSS</sequence>
<dbReference type="RefSeq" id="WP_145061772.1">
    <property type="nucleotide sequence ID" value="NZ_CP036287.1"/>
</dbReference>
<dbReference type="EMBL" id="CP036287">
    <property type="protein sequence ID" value="QDU65300.1"/>
    <property type="molecule type" value="Genomic_DNA"/>
</dbReference>
<name>A0A518BE90_9BACT</name>
<protein>
    <submittedName>
        <fullName evidence="1">Uncharacterized protein</fullName>
    </submittedName>
</protein>
<gene>
    <name evidence="1" type="ORF">Pla133_03650</name>
</gene>
<keyword evidence="2" id="KW-1185">Reference proteome</keyword>
<dbReference type="KEGG" id="pbap:Pla133_03650"/>
<evidence type="ECO:0000313" key="1">
    <source>
        <dbReference type="EMBL" id="QDU65300.1"/>
    </source>
</evidence>
<dbReference type="AlphaFoldDB" id="A0A518BE90"/>
<reference evidence="1 2" key="1">
    <citation type="submission" date="2019-02" db="EMBL/GenBank/DDBJ databases">
        <title>Deep-cultivation of Planctomycetes and their phenomic and genomic characterization uncovers novel biology.</title>
        <authorList>
            <person name="Wiegand S."/>
            <person name="Jogler M."/>
            <person name="Boedeker C."/>
            <person name="Pinto D."/>
            <person name="Vollmers J."/>
            <person name="Rivas-Marin E."/>
            <person name="Kohn T."/>
            <person name="Peeters S.H."/>
            <person name="Heuer A."/>
            <person name="Rast P."/>
            <person name="Oberbeckmann S."/>
            <person name="Bunk B."/>
            <person name="Jeske O."/>
            <person name="Meyerdierks A."/>
            <person name="Storesund J.E."/>
            <person name="Kallscheuer N."/>
            <person name="Luecker S."/>
            <person name="Lage O.M."/>
            <person name="Pohl T."/>
            <person name="Merkel B.J."/>
            <person name="Hornburger P."/>
            <person name="Mueller R.-W."/>
            <person name="Bruemmer F."/>
            <person name="Labrenz M."/>
            <person name="Spormann A.M."/>
            <person name="Op den Camp H."/>
            <person name="Overmann J."/>
            <person name="Amann R."/>
            <person name="Jetten M.S.M."/>
            <person name="Mascher T."/>
            <person name="Medema M.H."/>
            <person name="Devos D.P."/>
            <person name="Kaster A.-K."/>
            <person name="Ovreas L."/>
            <person name="Rohde M."/>
            <person name="Galperin M.Y."/>
            <person name="Jogler C."/>
        </authorList>
    </citation>
    <scope>NUCLEOTIDE SEQUENCE [LARGE SCALE GENOMIC DNA]</scope>
    <source>
        <strain evidence="1 2">Pla133</strain>
    </source>
</reference>
<dbReference type="Proteomes" id="UP000316921">
    <property type="component" value="Chromosome"/>
</dbReference>
<organism evidence="1 2">
    <name type="scientific">Engelhardtia mirabilis</name>
    <dbReference type="NCBI Taxonomy" id="2528011"/>
    <lineage>
        <taxon>Bacteria</taxon>
        <taxon>Pseudomonadati</taxon>
        <taxon>Planctomycetota</taxon>
        <taxon>Planctomycetia</taxon>
        <taxon>Planctomycetia incertae sedis</taxon>
        <taxon>Engelhardtia</taxon>
    </lineage>
</organism>